<dbReference type="Proteomes" id="UP000265631">
    <property type="component" value="Unassembled WGS sequence"/>
</dbReference>
<evidence type="ECO:0000313" key="3">
    <source>
        <dbReference type="Proteomes" id="UP000265631"/>
    </source>
</evidence>
<reference evidence="2 3" key="1">
    <citation type="journal article" date="2018" name="PLoS Pathog.">
        <title>Evolution of structural diversity of trichothecenes, a family of toxins produced by plant pathogenic and entomopathogenic fungi.</title>
        <authorList>
            <person name="Proctor R.H."/>
            <person name="McCormick S.P."/>
            <person name="Kim H.S."/>
            <person name="Cardoza R.E."/>
            <person name="Stanley A.M."/>
            <person name="Lindo L."/>
            <person name="Kelly A."/>
            <person name="Brown D.W."/>
            <person name="Lee T."/>
            <person name="Vaughan M.M."/>
            <person name="Alexander N.J."/>
            <person name="Busman M."/>
            <person name="Gutierrez S."/>
        </authorList>
    </citation>
    <scope>NUCLEOTIDE SEQUENCE [LARGE SCALE GENOMIC DNA]</scope>
    <source>
        <strain evidence="2 3">NRRL 13405</strain>
    </source>
</reference>
<name>A0A395MUZ7_9HYPO</name>
<gene>
    <name evidence="2" type="ORF">FIE12Z_3954</name>
</gene>
<proteinExistence type="predicted"/>
<evidence type="ECO:0000256" key="1">
    <source>
        <dbReference type="SAM" id="MobiDB-lite"/>
    </source>
</evidence>
<keyword evidence="3" id="KW-1185">Reference proteome</keyword>
<sequence>MTTNKAPAPAAGQPSNLQQNLFRDGNSHGQLDVHHRLANSIPAPSVAKRVEETNKTLKDLGQKEVSPDLEHNKMMQDLEKLL</sequence>
<evidence type="ECO:0000313" key="2">
    <source>
        <dbReference type="EMBL" id="RFN51751.1"/>
    </source>
</evidence>
<protein>
    <submittedName>
        <fullName evidence="2">Uncharacterized protein</fullName>
    </submittedName>
</protein>
<feature type="region of interest" description="Disordered" evidence="1">
    <location>
        <begin position="62"/>
        <end position="82"/>
    </location>
</feature>
<organism evidence="2 3">
    <name type="scientific">Fusarium flagelliforme</name>
    <dbReference type="NCBI Taxonomy" id="2675880"/>
    <lineage>
        <taxon>Eukaryota</taxon>
        <taxon>Fungi</taxon>
        <taxon>Dikarya</taxon>
        <taxon>Ascomycota</taxon>
        <taxon>Pezizomycotina</taxon>
        <taxon>Sordariomycetes</taxon>
        <taxon>Hypocreomycetidae</taxon>
        <taxon>Hypocreales</taxon>
        <taxon>Nectriaceae</taxon>
        <taxon>Fusarium</taxon>
        <taxon>Fusarium incarnatum-equiseti species complex</taxon>
    </lineage>
</organism>
<accession>A0A395MUZ7</accession>
<feature type="region of interest" description="Disordered" evidence="1">
    <location>
        <begin position="1"/>
        <end position="29"/>
    </location>
</feature>
<comment type="caution">
    <text evidence="2">The sequence shown here is derived from an EMBL/GenBank/DDBJ whole genome shotgun (WGS) entry which is preliminary data.</text>
</comment>
<dbReference type="EMBL" id="PXXK01000092">
    <property type="protein sequence ID" value="RFN51751.1"/>
    <property type="molecule type" value="Genomic_DNA"/>
</dbReference>
<dbReference type="AlphaFoldDB" id="A0A395MUZ7"/>